<gene>
    <name evidence="4" type="primary">Vigan.05G110200</name>
    <name evidence="4" type="ORF">VIGAN_05110200</name>
</gene>
<sequence>MEVRWIDSVLWWNDDESLKNGEKPETLLNRNLNSGGFLKRKSDYVEKAISRDGLVSIFKKMIELGKVGLVFNPYGGKMSEIPSDATPFPHRKGNLFKIQYSVNWKDPSAGADLNFTNQAKMLYSYMTPFVSQNPRRAYLNYRDIDIGVNNFGKNSFEEGEVYGRKFFNQNFDRLVNIKTKVDPQNFFRNEQSIPVRPTKP</sequence>
<dbReference type="Gene3D" id="3.40.462.20">
    <property type="match status" value="1"/>
</dbReference>
<dbReference type="GO" id="GO:0050660">
    <property type="term" value="F:flavin adenine dinucleotide binding"/>
    <property type="evidence" value="ECO:0007669"/>
    <property type="project" value="InterPro"/>
</dbReference>
<dbReference type="Proteomes" id="UP000291084">
    <property type="component" value="Chromosome 5"/>
</dbReference>
<keyword evidence="2" id="KW-0274">FAD</keyword>
<evidence type="ECO:0000313" key="5">
    <source>
        <dbReference type="Proteomes" id="UP000291084"/>
    </source>
</evidence>
<dbReference type="GO" id="GO:0016491">
    <property type="term" value="F:oxidoreductase activity"/>
    <property type="evidence" value="ECO:0007669"/>
    <property type="project" value="InterPro"/>
</dbReference>
<evidence type="ECO:0000256" key="1">
    <source>
        <dbReference type="ARBA" id="ARBA00022630"/>
    </source>
</evidence>
<proteinExistence type="predicted"/>
<dbReference type="OrthoDB" id="1429604at2759"/>
<dbReference type="PANTHER" id="PTHR32448">
    <property type="entry name" value="OS08G0158400 PROTEIN"/>
    <property type="match status" value="1"/>
</dbReference>
<dbReference type="AlphaFoldDB" id="A0A0S3S4E2"/>
<evidence type="ECO:0000313" key="4">
    <source>
        <dbReference type="EMBL" id="BAT87706.1"/>
    </source>
</evidence>
<keyword evidence="5" id="KW-1185">Reference proteome</keyword>
<keyword evidence="1" id="KW-0285">Flavoprotein</keyword>
<dbReference type="EMBL" id="AP015038">
    <property type="protein sequence ID" value="BAT87706.1"/>
    <property type="molecule type" value="Genomic_DNA"/>
</dbReference>
<feature type="domain" description="Berberine/berberine-like" evidence="3">
    <location>
        <begin position="137"/>
        <end position="194"/>
    </location>
</feature>
<dbReference type="Pfam" id="PF08031">
    <property type="entry name" value="BBE"/>
    <property type="match status" value="1"/>
</dbReference>
<organism evidence="4 5">
    <name type="scientific">Vigna angularis var. angularis</name>
    <dbReference type="NCBI Taxonomy" id="157739"/>
    <lineage>
        <taxon>Eukaryota</taxon>
        <taxon>Viridiplantae</taxon>
        <taxon>Streptophyta</taxon>
        <taxon>Embryophyta</taxon>
        <taxon>Tracheophyta</taxon>
        <taxon>Spermatophyta</taxon>
        <taxon>Magnoliopsida</taxon>
        <taxon>eudicotyledons</taxon>
        <taxon>Gunneridae</taxon>
        <taxon>Pentapetalae</taxon>
        <taxon>rosids</taxon>
        <taxon>fabids</taxon>
        <taxon>Fabales</taxon>
        <taxon>Fabaceae</taxon>
        <taxon>Papilionoideae</taxon>
        <taxon>50 kb inversion clade</taxon>
        <taxon>NPAAA clade</taxon>
        <taxon>indigoferoid/millettioid clade</taxon>
        <taxon>Phaseoleae</taxon>
        <taxon>Vigna</taxon>
    </lineage>
</organism>
<dbReference type="InterPro" id="IPR012951">
    <property type="entry name" value="BBE"/>
</dbReference>
<reference evidence="4 5" key="1">
    <citation type="journal article" date="2015" name="Sci. Rep.">
        <title>The power of single molecule real-time sequencing technology in the de novo assembly of a eukaryotic genome.</title>
        <authorList>
            <person name="Sakai H."/>
            <person name="Naito K."/>
            <person name="Ogiso-Tanaka E."/>
            <person name="Takahashi Y."/>
            <person name="Iseki K."/>
            <person name="Muto C."/>
            <person name="Satou K."/>
            <person name="Teruya K."/>
            <person name="Shiroma A."/>
            <person name="Shimoji M."/>
            <person name="Hirano T."/>
            <person name="Itoh T."/>
            <person name="Kaga A."/>
            <person name="Tomooka N."/>
        </authorList>
    </citation>
    <scope>NUCLEOTIDE SEQUENCE [LARGE SCALE GENOMIC DNA]</scope>
    <source>
        <strain evidence="5">cv. Shumari</strain>
    </source>
</reference>
<name>A0A0S3S4E2_PHAAN</name>
<accession>A0A0S3S4E2</accession>
<evidence type="ECO:0000256" key="2">
    <source>
        <dbReference type="ARBA" id="ARBA00022827"/>
    </source>
</evidence>
<protein>
    <recommendedName>
        <fullName evidence="3">Berberine/berberine-like domain-containing protein</fullName>
    </recommendedName>
</protein>
<evidence type="ECO:0000259" key="3">
    <source>
        <dbReference type="Pfam" id="PF08031"/>
    </source>
</evidence>